<reference evidence="14 15" key="2">
    <citation type="submission" date="2008-11" db="EMBL/GenBank/DDBJ databases">
        <authorList>
            <person name="Fulton L."/>
            <person name="Clifton S."/>
            <person name="Fulton B."/>
            <person name="Xu J."/>
            <person name="Minx P."/>
            <person name="Pepin K.H."/>
            <person name="Johnson M."/>
            <person name="Bhonagiri V."/>
            <person name="Nash W.E."/>
            <person name="Mardis E.R."/>
            <person name="Wilson R.K."/>
        </authorList>
    </citation>
    <scope>NUCLEOTIDE SEQUENCE [LARGE SCALE GENOMIC DNA]</scope>
    <source>
        <strain evidence="14 15">ATCC 43243</strain>
    </source>
</reference>
<evidence type="ECO:0000256" key="7">
    <source>
        <dbReference type="ARBA" id="ARBA00022984"/>
    </source>
</evidence>
<evidence type="ECO:0000256" key="1">
    <source>
        <dbReference type="ARBA" id="ARBA00004496"/>
    </source>
</evidence>
<dbReference type="HAMAP" id="MF_00111">
    <property type="entry name" value="MurA"/>
    <property type="match status" value="1"/>
</dbReference>
<evidence type="ECO:0000313" key="15">
    <source>
        <dbReference type="Proteomes" id="UP000003136"/>
    </source>
</evidence>
<keyword evidence="15" id="KW-1185">Reference proteome</keyword>
<evidence type="ECO:0000259" key="13">
    <source>
        <dbReference type="Pfam" id="PF00275"/>
    </source>
</evidence>
<comment type="catalytic activity">
    <reaction evidence="11 12">
        <text>phosphoenolpyruvate + UDP-N-acetyl-alpha-D-glucosamine = UDP-N-acetyl-3-O-(1-carboxyvinyl)-alpha-D-glucosamine + phosphate</text>
        <dbReference type="Rhea" id="RHEA:18681"/>
        <dbReference type="ChEBI" id="CHEBI:43474"/>
        <dbReference type="ChEBI" id="CHEBI:57705"/>
        <dbReference type="ChEBI" id="CHEBI:58702"/>
        <dbReference type="ChEBI" id="CHEBI:68483"/>
        <dbReference type="EC" id="2.5.1.7"/>
    </reaction>
</comment>
<accession>B7AT95</accession>
<keyword evidence="9 12" id="KW-0961">Cell wall biogenesis/degradation</keyword>
<evidence type="ECO:0000313" key="14">
    <source>
        <dbReference type="EMBL" id="EEC56879.1"/>
    </source>
</evidence>
<evidence type="ECO:0000256" key="4">
    <source>
        <dbReference type="ARBA" id="ARBA00022618"/>
    </source>
</evidence>
<sequence length="438" mass="46666">MKCIKVSPGGRLEGKLSVQGSKNSALPVMAAALLHDGFTIIKNCPRITDVDCMALLLTSAGCRVFWQNNMLVIDAKDAGPVKISEELAGRIRASILLMGAMFGRFGESDMPLPGGCRIGRRPIDMHIKAMQSLGADCRLEDGRISFTSAKPAAADIHFDKKSVGATQNAILAAVRAEGTTVIANAAVEPEVCELCLALCNMGADIKGIGTHIITVTGVSELFDSVYEIRPDRIVLGTYMGAVAACGGDVIIDNCTPHMAHGFLDVMTAIGVDCNVYEETAASGRRIGMHIAMKERPHPVNYIATAPYPGFPTDMQPIVMAVLSTASGESHIAENIFENRLAVAKQLNRMGADIIICDNRLAEIKGVPKLRGASMQAQDLRAAAGLLVAALAAESESVICNAEYILRGYENISRDLALIGAEAVIEHGADYEEEVQKEK</sequence>
<keyword evidence="5 12" id="KW-0808">Transferase</keyword>
<dbReference type="GO" id="GO:0019277">
    <property type="term" value="P:UDP-N-acetylgalactosamine biosynthetic process"/>
    <property type="evidence" value="ECO:0007669"/>
    <property type="project" value="InterPro"/>
</dbReference>
<feature type="active site" description="Proton donor" evidence="12">
    <location>
        <position position="116"/>
    </location>
</feature>
<reference evidence="14 15" key="1">
    <citation type="submission" date="2008-11" db="EMBL/GenBank/DDBJ databases">
        <title>Draft genome sequence of Bacteroides pectinophilus (ATCC 43243).</title>
        <authorList>
            <person name="Sudarsanam P."/>
            <person name="Ley R."/>
            <person name="Guruge J."/>
            <person name="Turnbaugh P.J."/>
            <person name="Mahowald M."/>
            <person name="Liep D."/>
            <person name="Gordon J."/>
        </authorList>
    </citation>
    <scope>NUCLEOTIDE SEQUENCE [LARGE SCALE GENOMIC DNA]</scope>
    <source>
        <strain evidence="14 15">ATCC 43243</strain>
    </source>
</reference>
<keyword evidence="8 12" id="KW-0131">Cell cycle</keyword>
<dbReference type="EC" id="2.5.1.7" evidence="12"/>
<dbReference type="CDD" id="cd01555">
    <property type="entry name" value="UdpNAET"/>
    <property type="match status" value="1"/>
</dbReference>
<comment type="function">
    <text evidence="12">Cell wall formation. Adds enolpyruvyl to UDP-N-acetylglucosamine.</text>
</comment>
<dbReference type="EMBL" id="ABVQ01000036">
    <property type="protein sequence ID" value="EEC56879.1"/>
    <property type="molecule type" value="Genomic_DNA"/>
</dbReference>
<feature type="binding site" evidence="12">
    <location>
        <position position="92"/>
    </location>
    <ligand>
        <name>UDP-N-acetyl-alpha-D-glucosamine</name>
        <dbReference type="ChEBI" id="CHEBI:57705"/>
    </ligand>
</feature>
<evidence type="ECO:0000256" key="5">
    <source>
        <dbReference type="ARBA" id="ARBA00022679"/>
    </source>
</evidence>
<feature type="binding site" evidence="12">
    <location>
        <begin position="22"/>
        <end position="23"/>
    </location>
    <ligand>
        <name>phosphoenolpyruvate</name>
        <dbReference type="ChEBI" id="CHEBI:58702"/>
    </ligand>
</feature>
<keyword evidence="3 12" id="KW-0963">Cytoplasm</keyword>
<dbReference type="GO" id="GO:0005737">
    <property type="term" value="C:cytoplasm"/>
    <property type="evidence" value="ECO:0007669"/>
    <property type="project" value="UniProtKB-SubCell"/>
</dbReference>
<dbReference type="NCBIfam" id="NF006873">
    <property type="entry name" value="PRK09369.1"/>
    <property type="match status" value="1"/>
</dbReference>
<dbReference type="PANTHER" id="PTHR43783:SF1">
    <property type="entry name" value="UDP-N-ACETYLGLUCOSAMINE 1-CARBOXYVINYLTRANSFERASE"/>
    <property type="match status" value="1"/>
</dbReference>
<evidence type="ECO:0000256" key="8">
    <source>
        <dbReference type="ARBA" id="ARBA00023306"/>
    </source>
</evidence>
<evidence type="ECO:0000256" key="2">
    <source>
        <dbReference type="ARBA" id="ARBA00004752"/>
    </source>
</evidence>
<dbReference type="InterPro" id="IPR005750">
    <property type="entry name" value="UDP_GlcNAc_COvinyl_MurA"/>
</dbReference>
<dbReference type="NCBIfam" id="TIGR01072">
    <property type="entry name" value="murA"/>
    <property type="match status" value="1"/>
</dbReference>
<evidence type="ECO:0000256" key="11">
    <source>
        <dbReference type="ARBA" id="ARBA00047527"/>
    </source>
</evidence>
<comment type="subcellular location">
    <subcellularLocation>
        <location evidence="1 12">Cytoplasm</location>
    </subcellularLocation>
</comment>
<keyword evidence="6 12" id="KW-0133">Cell shape</keyword>
<dbReference type="Gene3D" id="3.65.10.10">
    <property type="entry name" value="Enolpyruvate transferase domain"/>
    <property type="match status" value="2"/>
</dbReference>
<dbReference type="GO" id="GO:0008360">
    <property type="term" value="P:regulation of cell shape"/>
    <property type="evidence" value="ECO:0007669"/>
    <property type="project" value="UniProtKB-KW"/>
</dbReference>
<feature type="binding site" evidence="12">
    <location>
        <position position="313"/>
    </location>
    <ligand>
        <name>UDP-N-acetyl-alpha-D-glucosamine</name>
        <dbReference type="ChEBI" id="CHEBI:57705"/>
    </ligand>
</feature>
<comment type="caution">
    <text evidence="12">Lacks conserved residue(s) required for the propagation of feature annotation.</text>
</comment>
<keyword evidence="12" id="KW-0670">Pyruvate</keyword>
<evidence type="ECO:0000256" key="10">
    <source>
        <dbReference type="ARBA" id="ARBA00038367"/>
    </source>
</evidence>
<keyword evidence="4 12" id="KW-0132">Cell division</keyword>
<dbReference type="SUPFAM" id="SSF55205">
    <property type="entry name" value="EPT/RTPC-like"/>
    <property type="match status" value="1"/>
</dbReference>
<dbReference type="STRING" id="483218.BACPEC_01365"/>
<protein>
    <recommendedName>
        <fullName evidence="12">UDP-N-acetylglucosamine 1-carboxyvinyltransferase</fullName>
        <ecNumber evidence="12">2.5.1.7</ecNumber>
    </recommendedName>
    <alternativeName>
        <fullName evidence="12">Enoylpyruvate transferase</fullName>
    </alternativeName>
    <alternativeName>
        <fullName evidence="12">UDP-N-acetylglucosamine enolpyruvyl transferase</fullName>
        <shortName evidence="12">EPT</shortName>
    </alternativeName>
</protein>
<dbReference type="Proteomes" id="UP000003136">
    <property type="component" value="Unassembled WGS sequence"/>
</dbReference>
<dbReference type="PANTHER" id="PTHR43783">
    <property type="entry name" value="UDP-N-ACETYLGLUCOSAMINE 1-CARBOXYVINYLTRANSFERASE"/>
    <property type="match status" value="1"/>
</dbReference>
<dbReference type="eggNOG" id="COG0766">
    <property type="taxonomic scope" value="Bacteria"/>
</dbReference>
<evidence type="ECO:0000256" key="3">
    <source>
        <dbReference type="ARBA" id="ARBA00022490"/>
    </source>
</evidence>
<name>B7AT95_9FIRM</name>
<dbReference type="InterPro" id="IPR036968">
    <property type="entry name" value="Enolpyruvate_Tfrase_sf"/>
</dbReference>
<dbReference type="Pfam" id="PF00275">
    <property type="entry name" value="EPSP_synthase"/>
    <property type="match status" value="1"/>
</dbReference>
<feature type="binding site" evidence="12">
    <location>
        <position position="335"/>
    </location>
    <ligand>
        <name>UDP-N-acetyl-alpha-D-glucosamine</name>
        <dbReference type="ChEBI" id="CHEBI:57705"/>
    </ligand>
</feature>
<dbReference type="HOGENOM" id="CLU_027387_0_0_9"/>
<dbReference type="InterPro" id="IPR013792">
    <property type="entry name" value="RNA3'P_cycl/enolpyr_Trfase_a/b"/>
</dbReference>
<dbReference type="AlphaFoldDB" id="B7AT95"/>
<dbReference type="UniPathway" id="UPA00219"/>
<evidence type="ECO:0000256" key="9">
    <source>
        <dbReference type="ARBA" id="ARBA00023316"/>
    </source>
</evidence>
<comment type="similarity">
    <text evidence="10 12">Belongs to the EPSP synthase family. MurA subfamily.</text>
</comment>
<keyword evidence="7 12" id="KW-0573">Peptidoglycan synthesis</keyword>
<feature type="modified residue" description="2-(S-cysteinyl)pyruvic acid O-phosphothioketal" evidence="12">
    <location>
        <position position="116"/>
    </location>
</feature>
<gene>
    <name evidence="12" type="primary">murA</name>
    <name evidence="14" type="ORF">BACPEC_01365</name>
</gene>
<comment type="pathway">
    <text evidence="2 12">Cell wall biogenesis; peptidoglycan biosynthesis.</text>
</comment>
<dbReference type="GO" id="GO:0051301">
    <property type="term" value="P:cell division"/>
    <property type="evidence" value="ECO:0007669"/>
    <property type="project" value="UniProtKB-KW"/>
</dbReference>
<dbReference type="GO" id="GO:0009252">
    <property type="term" value="P:peptidoglycan biosynthetic process"/>
    <property type="evidence" value="ECO:0007669"/>
    <property type="project" value="UniProtKB-UniRule"/>
</dbReference>
<dbReference type="InterPro" id="IPR001986">
    <property type="entry name" value="Enolpyruvate_Tfrase_dom"/>
</dbReference>
<feature type="domain" description="Enolpyruvate transferase" evidence="13">
    <location>
        <begin position="7"/>
        <end position="414"/>
    </location>
</feature>
<proteinExistence type="inferred from homology"/>
<dbReference type="GO" id="GO:0008760">
    <property type="term" value="F:UDP-N-acetylglucosamine 1-carboxyvinyltransferase activity"/>
    <property type="evidence" value="ECO:0007669"/>
    <property type="project" value="UniProtKB-UniRule"/>
</dbReference>
<dbReference type="InterPro" id="IPR050068">
    <property type="entry name" value="MurA_subfamily"/>
</dbReference>
<organism evidence="14 15">
    <name type="scientific">[Bacteroides] pectinophilus ATCC 43243</name>
    <dbReference type="NCBI Taxonomy" id="483218"/>
    <lineage>
        <taxon>Bacteria</taxon>
        <taxon>Bacillati</taxon>
        <taxon>Bacillota</taxon>
        <taxon>Clostridia</taxon>
        <taxon>Eubacteriales</taxon>
    </lineage>
</organism>
<evidence type="ECO:0000256" key="12">
    <source>
        <dbReference type="HAMAP-Rule" id="MF_00111"/>
    </source>
</evidence>
<dbReference type="GO" id="GO:0071555">
    <property type="term" value="P:cell wall organization"/>
    <property type="evidence" value="ECO:0007669"/>
    <property type="project" value="UniProtKB-KW"/>
</dbReference>
<evidence type="ECO:0000256" key="6">
    <source>
        <dbReference type="ARBA" id="ARBA00022960"/>
    </source>
</evidence>